<proteinExistence type="predicted"/>
<dbReference type="Gene3D" id="3.30.565.10">
    <property type="entry name" value="Histidine kinase-like ATPase, C-terminal domain"/>
    <property type="match status" value="1"/>
</dbReference>
<dbReference type="EMBL" id="MU069518">
    <property type="protein sequence ID" value="KAF5840300.1"/>
    <property type="molecule type" value="Genomic_DNA"/>
</dbReference>
<protein>
    <recommendedName>
        <fullName evidence="2">Sacsin/Nov domain-containing protein</fullName>
    </recommendedName>
</protein>
<feature type="non-terminal residue" evidence="3">
    <location>
        <position position="304"/>
    </location>
</feature>
<dbReference type="InterPro" id="IPR058210">
    <property type="entry name" value="SACS/Nov_dom"/>
</dbReference>
<dbReference type="Pfam" id="PF25794">
    <property type="entry name" value="SACS"/>
    <property type="match status" value="1"/>
</dbReference>
<dbReference type="Proteomes" id="UP000815325">
    <property type="component" value="Unassembled WGS sequence"/>
</dbReference>
<accession>A0ABQ7H0C8</accession>
<evidence type="ECO:0000256" key="1">
    <source>
        <dbReference type="SAM" id="MobiDB-lite"/>
    </source>
</evidence>
<gene>
    <name evidence="3" type="ORF">DUNSADRAFT_17269</name>
</gene>
<dbReference type="InterPro" id="IPR052957">
    <property type="entry name" value="Auxin_embryo_med"/>
</dbReference>
<evidence type="ECO:0000313" key="3">
    <source>
        <dbReference type="EMBL" id="KAF5840300.1"/>
    </source>
</evidence>
<reference evidence="3" key="1">
    <citation type="submission" date="2017-08" db="EMBL/GenBank/DDBJ databases">
        <authorList>
            <person name="Polle J.E."/>
            <person name="Barry K."/>
            <person name="Cushman J."/>
            <person name="Schmutz J."/>
            <person name="Tran D."/>
            <person name="Hathwaick L.T."/>
            <person name="Yim W.C."/>
            <person name="Jenkins J."/>
            <person name="Mckie-Krisberg Z.M."/>
            <person name="Prochnik S."/>
            <person name="Lindquist E."/>
            <person name="Dockter R.B."/>
            <person name="Adam C."/>
            <person name="Molina H."/>
            <person name="Bunkerborg J."/>
            <person name="Jin E."/>
            <person name="Buchheim M."/>
            <person name="Magnuson J."/>
        </authorList>
    </citation>
    <scope>NUCLEOTIDE SEQUENCE</scope>
    <source>
        <strain evidence="3">CCAP 19/18</strain>
    </source>
</reference>
<dbReference type="PANTHER" id="PTHR32387:SF0">
    <property type="entry name" value="PROTEIN NO VEIN"/>
    <property type="match status" value="1"/>
</dbReference>
<evidence type="ECO:0000259" key="2">
    <source>
        <dbReference type="Pfam" id="PF25794"/>
    </source>
</evidence>
<feature type="non-terminal residue" evidence="3">
    <location>
        <position position="1"/>
    </location>
</feature>
<dbReference type="SUPFAM" id="SSF55874">
    <property type="entry name" value="ATPase domain of HSP90 chaperone/DNA topoisomerase II/histidine kinase"/>
    <property type="match status" value="1"/>
</dbReference>
<sequence>GVLPSLEFVIEPGTIMVLNNEVGFSESNLRALCDVGRSTKSAALGYIGQKGIGWKSVFRITETPSVHSRGFHVEFDLRTHKDLGYILPTWKPSSPGSSSEINGALVGDTAAPRATTHIVLPLRAEMRARGAGGGGLAARFDDLQPLLLLFLQRLQRIAVTHVAQGVQHVMSKHMHAHSVVELRRTRKLLPQEKKGAPTNSSHQVIQTSEHWLVSRMRVRPTLPRLNVVVPETEICLAFLLEDSARERGPGTKQGQLKGSPAQGADKHTVQSGWLEDGAQMMRPRPQPVFAFLPLRSYGLRFVLQ</sequence>
<comment type="caution">
    <text evidence="3">The sequence shown here is derived from an EMBL/GenBank/DDBJ whole genome shotgun (WGS) entry which is preliminary data.</text>
</comment>
<keyword evidence="4" id="KW-1185">Reference proteome</keyword>
<dbReference type="InterPro" id="IPR036890">
    <property type="entry name" value="HATPase_C_sf"/>
</dbReference>
<dbReference type="PANTHER" id="PTHR32387">
    <property type="entry name" value="WU:FJ29H11"/>
    <property type="match status" value="1"/>
</dbReference>
<evidence type="ECO:0000313" key="4">
    <source>
        <dbReference type="Proteomes" id="UP000815325"/>
    </source>
</evidence>
<organism evidence="3 4">
    <name type="scientific">Dunaliella salina</name>
    <name type="common">Green alga</name>
    <name type="synonym">Protococcus salinus</name>
    <dbReference type="NCBI Taxonomy" id="3046"/>
    <lineage>
        <taxon>Eukaryota</taxon>
        <taxon>Viridiplantae</taxon>
        <taxon>Chlorophyta</taxon>
        <taxon>core chlorophytes</taxon>
        <taxon>Chlorophyceae</taxon>
        <taxon>CS clade</taxon>
        <taxon>Chlamydomonadales</taxon>
        <taxon>Dunaliellaceae</taxon>
        <taxon>Dunaliella</taxon>
    </lineage>
</organism>
<feature type="region of interest" description="Disordered" evidence="1">
    <location>
        <begin position="246"/>
        <end position="267"/>
    </location>
</feature>
<feature type="domain" description="Sacsin/Nov" evidence="2">
    <location>
        <begin position="15"/>
        <end position="73"/>
    </location>
</feature>
<name>A0ABQ7H0C8_DUNSA</name>